<dbReference type="SUPFAM" id="SSF55729">
    <property type="entry name" value="Acyl-CoA N-acyltransferases (Nat)"/>
    <property type="match status" value="1"/>
</dbReference>
<evidence type="ECO:0000313" key="1">
    <source>
        <dbReference type="EMBL" id="KAK7429302.1"/>
    </source>
</evidence>
<comment type="caution">
    <text evidence="1">The sequence shown here is derived from an EMBL/GenBank/DDBJ whole genome shotgun (WGS) entry which is preliminary data.</text>
</comment>
<gene>
    <name evidence="1" type="ORF">QQZ08_004114</name>
</gene>
<dbReference type="Gene3D" id="3.40.630.30">
    <property type="match status" value="1"/>
</dbReference>
<proteinExistence type="predicted"/>
<reference evidence="1 2" key="1">
    <citation type="journal article" date="2025" name="Microbiol. Resour. Announc.">
        <title>Draft genome sequences for Neonectria magnoliae and Neonectria punicea, canker pathogens of Liriodendron tulipifera and Acer saccharum in West Virginia.</title>
        <authorList>
            <person name="Petronek H.M."/>
            <person name="Kasson M.T."/>
            <person name="Metheny A.M."/>
            <person name="Stauder C.M."/>
            <person name="Lovett B."/>
            <person name="Lynch S.C."/>
            <person name="Garnas J.R."/>
            <person name="Kasson L.R."/>
            <person name="Stajich J.E."/>
        </authorList>
    </citation>
    <scope>NUCLEOTIDE SEQUENCE [LARGE SCALE GENOMIC DNA]</scope>
    <source>
        <strain evidence="1 2">NRRL 64651</strain>
    </source>
</reference>
<evidence type="ECO:0008006" key="3">
    <source>
        <dbReference type="Google" id="ProtNLM"/>
    </source>
</evidence>
<evidence type="ECO:0000313" key="2">
    <source>
        <dbReference type="Proteomes" id="UP001498421"/>
    </source>
</evidence>
<organism evidence="1 2">
    <name type="scientific">Neonectria magnoliae</name>
    <dbReference type="NCBI Taxonomy" id="2732573"/>
    <lineage>
        <taxon>Eukaryota</taxon>
        <taxon>Fungi</taxon>
        <taxon>Dikarya</taxon>
        <taxon>Ascomycota</taxon>
        <taxon>Pezizomycotina</taxon>
        <taxon>Sordariomycetes</taxon>
        <taxon>Hypocreomycetidae</taxon>
        <taxon>Hypocreales</taxon>
        <taxon>Nectriaceae</taxon>
        <taxon>Neonectria</taxon>
    </lineage>
</organism>
<accession>A0ABR1I918</accession>
<dbReference type="EMBL" id="JAZAVK010000030">
    <property type="protein sequence ID" value="KAK7429302.1"/>
    <property type="molecule type" value="Genomic_DNA"/>
</dbReference>
<protein>
    <recommendedName>
        <fullName evidence="3">N-acetyltransferase domain-containing protein</fullName>
    </recommendedName>
</protein>
<name>A0ABR1I918_9HYPO</name>
<sequence length="226" mass="25058">MPGPFYIRDAGASRHDAQFIIDAFDSAVPHLTAAGSAAQWGTEPFSKNPSFRQSIRDAVAQSEKFRDTGQGERVRTFIAEVEDGASGALDHGLARRVDAQGTTYVSVGAVRLRDDHFARHILSPENLKPHVAAATEVGSFVFLDVLVADHRVDERRKGTGLALVDMVKQYAMEREKKTIWVDCWAGGTGRLVQYYQEMGFTPVDDFEIPSRNGTIWQGKIFRMDLA</sequence>
<keyword evidence="2" id="KW-1185">Reference proteome</keyword>
<dbReference type="Proteomes" id="UP001498421">
    <property type="component" value="Unassembled WGS sequence"/>
</dbReference>
<dbReference type="InterPro" id="IPR016181">
    <property type="entry name" value="Acyl_CoA_acyltransferase"/>
</dbReference>